<evidence type="ECO:0000313" key="2">
    <source>
        <dbReference type="EMBL" id="SEM64531.1"/>
    </source>
</evidence>
<sequence>MPAKSMRRDTEGPLSPGDAVAASFSVEILTGRDAFLALKPEWDALFARAGLPQQLFQRHAFLRYWCDHYLPAGDRLCLVVGRESGRLVMLWPLERRRRLGLELVRLMGAPVAQFGDVLVEPGPRREHWLERGWEALRRYGIDLVELRLVRADAALAHCGRLALVVPVVSQEAPFADLALRVAPDGPSLAYPARDRSNYRRRLRRLAERGEIVFAHQEPGPQAGALAEQAVAMKRDALAQHGIVAPAVSNPRFGRFFAALAAEQSEDTGLRLSIVTCDDRPVGIDLSFDCKGRSFGHVIASDLAFEREGLGRVLIHHAFASARARGNAIFDLLAPADPYKREHADGAVPVRDFTVPLSWRGQLACDLALPQLRPTLKAIVKRLPAGWVQRFARSGS</sequence>
<organism evidence="2 3">
    <name type="scientific">Bosea lupini</name>
    <dbReference type="NCBI Taxonomy" id="1036779"/>
    <lineage>
        <taxon>Bacteria</taxon>
        <taxon>Pseudomonadati</taxon>
        <taxon>Pseudomonadota</taxon>
        <taxon>Alphaproteobacteria</taxon>
        <taxon>Hyphomicrobiales</taxon>
        <taxon>Boseaceae</taxon>
        <taxon>Bosea</taxon>
    </lineage>
</organism>
<dbReference type="Proteomes" id="UP000199664">
    <property type="component" value="Unassembled WGS sequence"/>
</dbReference>
<dbReference type="GO" id="GO:0016740">
    <property type="term" value="F:transferase activity"/>
    <property type="evidence" value="ECO:0007669"/>
    <property type="project" value="UniProtKB-KW"/>
</dbReference>
<dbReference type="AlphaFoldDB" id="A0A1H8A1Q8"/>
<keyword evidence="3" id="KW-1185">Reference proteome</keyword>
<dbReference type="EMBL" id="FOAN01000017">
    <property type="protein sequence ID" value="SEM64531.1"/>
    <property type="molecule type" value="Genomic_DNA"/>
</dbReference>
<dbReference type="STRING" id="1036779.SAMN04515666_11718"/>
<dbReference type="Gene3D" id="3.40.630.30">
    <property type="match status" value="1"/>
</dbReference>
<dbReference type="InterPro" id="IPR016181">
    <property type="entry name" value="Acyl_CoA_acyltransferase"/>
</dbReference>
<proteinExistence type="predicted"/>
<feature type="domain" description="BioF2-like acetyltransferase" evidence="1">
    <location>
        <begin position="194"/>
        <end position="340"/>
    </location>
</feature>
<reference evidence="3" key="1">
    <citation type="submission" date="2016-10" db="EMBL/GenBank/DDBJ databases">
        <authorList>
            <person name="Varghese N."/>
            <person name="Submissions S."/>
        </authorList>
    </citation>
    <scope>NUCLEOTIDE SEQUENCE [LARGE SCALE GENOMIC DNA]</scope>
    <source>
        <strain evidence="3">LMG 26383,CCUG 61248,R- 45681</strain>
    </source>
</reference>
<evidence type="ECO:0000313" key="3">
    <source>
        <dbReference type="Proteomes" id="UP000199664"/>
    </source>
</evidence>
<protein>
    <submittedName>
        <fullName evidence="2">Acetyltransferase involved in cellulose biosynthesis, CelD/BcsL family</fullName>
    </submittedName>
</protein>
<keyword evidence="2" id="KW-0808">Transferase</keyword>
<name>A0A1H8A1Q8_9HYPH</name>
<gene>
    <name evidence="2" type="ORF">SAMN04515666_11718</name>
</gene>
<accession>A0A1H8A1Q8</accession>
<dbReference type="SUPFAM" id="SSF55729">
    <property type="entry name" value="Acyl-CoA N-acyltransferases (Nat)"/>
    <property type="match status" value="1"/>
</dbReference>
<dbReference type="RefSeq" id="WP_167561797.1">
    <property type="nucleotide sequence ID" value="NZ_FOAN01000017.1"/>
</dbReference>
<dbReference type="Pfam" id="PF13480">
    <property type="entry name" value="Acetyltransf_6"/>
    <property type="match status" value="1"/>
</dbReference>
<dbReference type="InterPro" id="IPR038740">
    <property type="entry name" value="BioF2-like_GNAT_dom"/>
</dbReference>
<evidence type="ECO:0000259" key="1">
    <source>
        <dbReference type="Pfam" id="PF13480"/>
    </source>
</evidence>